<dbReference type="Gene3D" id="2.30.40.10">
    <property type="entry name" value="Urease, subunit C, domain 1"/>
    <property type="match status" value="1"/>
</dbReference>
<keyword evidence="4" id="KW-1185">Reference proteome</keyword>
<dbReference type="Pfam" id="PF07969">
    <property type="entry name" value="Amidohydro_3"/>
    <property type="match status" value="1"/>
</dbReference>
<dbReference type="AlphaFoldDB" id="A0AAV0ASD6"/>
<evidence type="ECO:0000259" key="2">
    <source>
        <dbReference type="Pfam" id="PF07969"/>
    </source>
</evidence>
<dbReference type="InterPro" id="IPR032466">
    <property type="entry name" value="Metal_Hydrolase"/>
</dbReference>
<dbReference type="InterPro" id="IPR013108">
    <property type="entry name" value="Amidohydro_3"/>
</dbReference>
<organism evidence="3 4">
    <name type="scientific">Phakopsora pachyrhizi</name>
    <name type="common">Asian soybean rust disease fungus</name>
    <dbReference type="NCBI Taxonomy" id="170000"/>
    <lineage>
        <taxon>Eukaryota</taxon>
        <taxon>Fungi</taxon>
        <taxon>Dikarya</taxon>
        <taxon>Basidiomycota</taxon>
        <taxon>Pucciniomycotina</taxon>
        <taxon>Pucciniomycetes</taxon>
        <taxon>Pucciniales</taxon>
        <taxon>Phakopsoraceae</taxon>
        <taxon>Phakopsora</taxon>
    </lineage>
</organism>
<evidence type="ECO:0000313" key="3">
    <source>
        <dbReference type="EMBL" id="CAH7671683.1"/>
    </source>
</evidence>
<feature type="domain" description="Amidohydrolase 3" evidence="2">
    <location>
        <begin position="160"/>
        <end position="688"/>
    </location>
</feature>
<dbReference type="Proteomes" id="UP001153365">
    <property type="component" value="Unassembled WGS sequence"/>
</dbReference>
<comment type="caution">
    <text evidence="3">The sequence shown here is derived from an EMBL/GenBank/DDBJ whole genome shotgun (WGS) entry which is preliminary data.</text>
</comment>
<accession>A0AAV0ASD6</accession>
<dbReference type="Gene3D" id="3.20.20.140">
    <property type="entry name" value="Metal-dependent hydrolases"/>
    <property type="match status" value="1"/>
</dbReference>
<dbReference type="PANTHER" id="PTHR22642:SF2">
    <property type="entry name" value="PROTEIN LONG AFTER FAR-RED 3"/>
    <property type="match status" value="1"/>
</dbReference>
<dbReference type="InterPro" id="IPR033932">
    <property type="entry name" value="YtcJ-like"/>
</dbReference>
<dbReference type="GO" id="GO:0016810">
    <property type="term" value="F:hydrolase activity, acting on carbon-nitrogen (but not peptide) bonds"/>
    <property type="evidence" value="ECO:0007669"/>
    <property type="project" value="InterPro"/>
</dbReference>
<keyword evidence="1" id="KW-0812">Transmembrane</keyword>
<name>A0AAV0ASD6_PHAPC</name>
<dbReference type="PANTHER" id="PTHR22642">
    <property type="entry name" value="IMIDAZOLONEPROPIONASE"/>
    <property type="match status" value="1"/>
</dbReference>
<protein>
    <submittedName>
        <fullName evidence="3">Amidohydrolase family-domain-containing protein</fullName>
    </submittedName>
</protein>
<dbReference type="Gene3D" id="3.10.310.70">
    <property type="match status" value="1"/>
</dbReference>
<dbReference type="CDD" id="cd01300">
    <property type="entry name" value="YtcJ_like"/>
    <property type="match status" value="1"/>
</dbReference>
<dbReference type="InterPro" id="IPR011059">
    <property type="entry name" value="Metal-dep_hydrolase_composite"/>
</dbReference>
<evidence type="ECO:0000256" key="1">
    <source>
        <dbReference type="SAM" id="Phobius"/>
    </source>
</evidence>
<dbReference type="SUPFAM" id="SSF51338">
    <property type="entry name" value="Composite domain of metallo-dependent hydrolases"/>
    <property type="match status" value="1"/>
</dbReference>
<keyword evidence="1" id="KW-0472">Membrane</keyword>
<evidence type="ECO:0000313" key="4">
    <source>
        <dbReference type="Proteomes" id="UP001153365"/>
    </source>
</evidence>
<keyword evidence="1" id="KW-1133">Transmembrane helix</keyword>
<gene>
    <name evidence="3" type="ORF">PPACK8108_LOCUS6486</name>
</gene>
<proteinExistence type="predicted"/>
<dbReference type="SUPFAM" id="SSF51556">
    <property type="entry name" value="Metallo-dependent hydrolases"/>
    <property type="match status" value="1"/>
</dbReference>
<dbReference type="EMBL" id="CALTRL010001232">
    <property type="protein sequence ID" value="CAH7671683.1"/>
    <property type="molecule type" value="Genomic_DNA"/>
</dbReference>
<sequence>MSSESQISNDLKSSQSHLTRQLSQLDEPYLSHPVVISPDRSQLKANYYLRGFSIASCSILIALILSVKTRLRYSDRFGICTSPTASIFTSDSELPFVSCIVMENGTIEFLGSRSDLEINYLNSLVRYLIPSRLIRSDNRLISLFLSTYSLKVFQLTGQTSVLPGLIDSHAHPLERGRAKSGVELLGCTSIRCVIERVIEHINSRSDLLKGPRKFIFGDGWDHTLFESKEFPTAGDLSTDPILKDYSIVLRRIDFHAFWVSRSVLDLIDIPEDSDHEFDGGEIVRDKLGKPTGIFVDNAMDLVRDVLPKTTNEERLRYLKSVSKEMLSLGLTTVNDAAADLDTLKFYKALDLQGKLPVRILAMVDCGFEFCGDQIERYQSSMLTIRSAKLFIDGALGSWGASLWEPYTDKPQSNGTLRVPVEEIFPLVKRWVQAGFQVNSHAIGDRANTIVLDAYEQVLRSIGTIDGPCPNVPRLRIEHAQILRRTDITRMAKLGIFASVQPTHAIADMDYAEDRLGPDRIKGAYAWNSLSRENVTLVFGSDFPVSPVSPFLGIHAALTRKKPNEGGGTLSFNSFINRDDELSIGRGERGDVRAGWYEEERIRDMKEIIKSFSLYSSVSSFNEDLIGSLKVGKAGDLIVVDKNLFKKDPEWLKNLKDDYILEQDDDDDDETKILKMKVLGTVLNGKLVYGKFSQ</sequence>
<feature type="transmembrane region" description="Helical" evidence="1">
    <location>
        <begin position="47"/>
        <end position="67"/>
    </location>
</feature>
<reference evidence="3" key="1">
    <citation type="submission" date="2022-06" db="EMBL/GenBank/DDBJ databases">
        <authorList>
            <consortium name="SYNGENTA / RWTH Aachen University"/>
        </authorList>
    </citation>
    <scope>NUCLEOTIDE SEQUENCE</scope>
</reference>